<evidence type="ECO:0000256" key="4">
    <source>
        <dbReference type="ARBA" id="ARBA00023069"/>
    </source>
</evidence>
<evidence type="ECO:0000313" key="8">
    <source>
        <dbReference type="Proteomes" id="UP001228049"/>
    </source>
</evidence>
<dbReference type="PANTHER" id="PTHR23053">
    <property type="entry name" value="DLEC1 DELETED IN LUNG AND ESOPHAGEAL CANCER 1"/>
    <property type="match status" value="1"/>
</dbReference>
<keyword evidence="8" id="KW-1185">Reference proteome</keyword>
<dbReference type="Proteomes" id="UP001228049">
    <property type="component" value="Unassembled WGS sequence"/>
</dbReference>
<dbReference type="EMBL" id="JASDAP010000018">
    <property type="protein sequence ID" value="KAK1888175.1"/>
    <property type="molecule type" value="Genomic_DNA"/>
</dbReference>
<dbReference type="GO" id="GO:1904158">
    <property type="term" value="P:axonemal central apparatus assembly"/>
    <property type="evidence" value="ECO:0007669"/>
    <property type="project" value="TreeGrafter"/>
</dbReference>
<gene>
    <name evidence="7" type="ORF">KUDE01_028960</name>
</gene>
<name>A0AAD9BQA6_DISEL</name>
<comment type="caution">
    <text evidence="7">The sequence shown here is derived from an EMBL/GenBank/DDBJ whole genome shotgun (WGS) entry which is preliminary data.</text>
</comment>
<sequence length="900" mass="99402">MRPEGGLREIIPNQEHTLDFGKVGISEQSTFNFLVSNLARLNLDVSFDLTGPSELLQHLQVKPQHDAIEVGKQLQSSLFFCPRSICNLRDVRLSIEVKHGPTFTFCIEGRSVAPSLEFSFTKIYFGKCFLYSEGMVPASQTLVISNKGGKDVSVQCVFRNTSYLETDFQTAVLSPGAVIEAPINFYPREACRYQETITFILNSCITKHVDVLAQGVERKLEVEPPRQRKVKLGSLMLGQKVKKQVVLVNRSLLDISFTLMLNTNTPLDLRDLSFSPAGEQSLKASVGSCNVEIQFSPRQHIPPFSAELQAEVAGLLLPLLTIQGCCQVVEVQLDQDHLAFGAVVQRCQARKRIHMMNTGDIGAKFQWKTEAFPPELSISPAKGYICPGMEVPFSVTFAPVEVNNDIRHENLCCWVEGSSSPVRFTVAGSCIVASTSKEVLHFVCLVRGSHTHTLPVANPTNQQCSVRPVIEGQQWSAAPMLILRPHQSKTYQITYRPLSMTADGKKHQGSVFFSFPDGTGLLYSLQGTAEPPKAEDSIVHELPAKTHHTEVLPVHNWLSKQQRFHVLIETLKPDKPDATVSLKEGQYNTKVTFHDEVSGEYLFYLVTFKATPPGVLSTMELVTAVRQTASATVQVENPLTTVTCLTTECKCPDISAPAQHTVPGQSKGSVSFEYLPLRVGESTARLTLHSSDLGSFHYDLLLRALPPPPEKTVHFSTCLGSTQAVLVKFINYSRFKPEYSCKADCPDFTVDKVRTQVGSESGVEVCFEPHQLGQVTGQLTLSSGIGGEYIFPLHGISLPPKAQGPFSIRAGRSVTIPFKNVFLHTSDFSFQVDNPCFTVKDIDTVPSKKTQNIVVSFESPAAGFPGPWFGNLTVSSQRSEAHRKPCSWIFYLKGYRPESS</sequence>
<organism evidence="7 8">
    <name type="scientific">Dissostichus eleginoides</name>
    <name type="common">Patagonian toothfish</name>
    <name type="synonym">Dissostichus amissus</name>
    <dbReference type="NCBI Taxonomy" id="100907"/>
    <lineage>
        <taxon>Eukaryota</taxon>
        <taxon>Metazoa</taxon>
        <taxon>Chordata</taxon>
        <taxon>Craniata</taxon>
        <taxon>Vertebrata</taxon>
        <taxon>Euteleostomi</taxon>
        <taxon>Actinopterygii</taxon>
        <taxon>Neopterygii</taxon>
        <taxon>Teleostei</taxon>
        <taxon>Neoteleostei</taxon>
        <taxon>Acanthomorphata</taxon>
        <taxon>Eupercaria</taxon>
        <taxon>Perciformes</taxon>
        <taxon>Notothenioidei</taxon>
        <taxon>Nototheniidae</taxon>
        <taxon>Dissostichus</taxon>
    </lineage>
</organism>
<dbReference type="InterPro" id="IPR033305">
    <property type="entry name" value="Hydin-like"/>
</dbReference>
<dbReference type="InterPro" id="IPR013783">
    <property type="entry name" value="Ig-like_fold"/>
</dbReference>
<evidence type="ECO:0000313" key="7">
    <source>
        <dbReference type="EMBL" id="KAK1888175.1"/>
    </source>
</evidence>
<feature type="domain" description="HYDIN/VesB/CFA65-like Ig-like" evidence="6">
    <location>
        <begin position="114"/>
        <end position="203"/>
    </location>
</feature>
<dbReference type="PANTHER" id="PTHR23053:SF0">
    <property type="entry name" value="HYDROCEPHALUS-INDUCING PROTEIN HOMOLOG"/>
    <property type="match status" value="1"/>
</dbReference>
<evidence type="ECO:0000256" key="3">
    <source>
        <dbReference type="ARBA" id="ARBA00022490"/>
    </source>
</evidence>
<dbReference type="AlphaFoldDB" id="A0AAD9BQA6"/>
<evidence type="ECO:0000259" key="6">
    <source>
        <dbReference type="Pfam" id="PF22544"/>
    </source>
</evidence>
<dbReference type="GO" id="GO:0003341">
    <property type="term" value="P:cilium movement"/>
    <property type="evidence" value="ECO:0007669"/>
    <property type="project" value="TreeGrafter"/>
</dbReference>
<keyword evidence="3" id="KW-0963">Cytoplasm</keyword>
<evidence type="ECO:0000256" key="1">
    <source>
        <dbReference type="ARBA" id="ARBA00004138"/>
    </source>
</evidence>
<reference evidence="7" key="1">
    <citation type="submission" date="2023-04" db="EMBL/GenBank/DDBJ databases">
        <title>Chromosome-level genome of Chaenocephalus aceratus.</title>
        <authorList>
            <person name="Park H."/>
        </authorList>
    </citation>
    <scope>NUCLEOTIDE SEQUENCE</scope>
    <source>
        <strain evidence="7">DE</strain>
        <tissue evidence="7">Muscle</tissue>
    </source>
</reference>
<keyword evidence="4" id="KW-0969">Cilium</keyword>
<protein>
    <submittedName>
        <fullName evidence="7">Hydrocephalus-inducing protein like</fullName>
    </submittedName>
</protein>
<dbReference type="GO" id="GO:0005930">
    <property type="term" value="C:axoneme"/>
    <property type="evidence" value="ECO:0007669"/>
    <property type="project" value="TreeGrafter"/>
</dbReference>
<dbReference type="Gene3D" id="2.60.40.10">
    <property type="entry name" value="Immunoglobulins"/>
    <property type="match status" value="4"/>
</dbReference>
<feature type="domain" description="HYDIN/VesB/CFA65-like Ig-like" evidence="6">
    <location>
        <begin position="331"/>
        <end position="428"/>
    </location>
</feature>
<dbReference type="InterPro" id="IPR053879">
    <property type="entry name" value="HYDIN_VesB_CFA65-like_Ig"/>
</dbReference>
<evidence type="ECO:0000256" key="2">
    <source>
        <dbReference type="ARBA" id="ARBA00004496"/>
    </source>
</evidence>
<evidence type="ECO:0000256" key="5">
    <source>
        <dbReference type="ARBA" id="ARBA00023273"/>
    </source>
</evidence>
<comment type="subcellular location">
    <subcellularLocation>
        <location evidence="1">Cell projection</location>
        <location evidence="1">Cilium</location>
    </subcellularLocation>
    <subcellularLocation>
        <location evidence="2">Cytoplasm</location>
    </subcellularLocation>
</comment>
<keyword evidence="5" id="KW-0966">Cell projection</keyword>
<proteinExistence type="predicted"/>
<accession>A0AAD9BQA6</accession>
<dbReference type="Pfam" id="PF22544">
    <property type="entry name" value="HYDIN_VesB_CFA65-like_Ig"/>
    <property type="match status" value="2"/>
</dbReference>